<evidence type="ECO:0000256" key="3">
    <source>
        <dbReference type="ARBA" id="ARBA00022499"/>
    </source>
</evidence>
<dbReference type="CDD" id="cd22999">
    <property type="entry name" value="SAP_SLX4"/>
    <property type="match status" value="1"/>
</dbReference>
<evidence type="ECO:0000256" key="11">
    <source>
        <dbReference type="ARBA" id="ARBA00023172"/>
    </source>
</evidence>
<feature type="region of interest" description="Disordered" evidence="17">
    <location>
        <begin position="205"/>
        <end position="411"/>
    </location>
</feature>
<dbReference type="PANTHER" id="PTHR21541:SF3">
    <property type="entry name" value="STRUCTURE-SPECIFIC ENDONUCLEASE SUBUNIT SLX4"/>
    <property type="match status" value="1"/>
</dbReference>
<evidence type="ECO:0000256" key="9">
    <source>
        <dbReference type="ARBA" id="ARBA00022833"/>
    </source>
</evidence>
<feature type="compositionally biased region" description="Low complexity" evidence="17">
    <location>
        <begin position="531"/>
        <end position="544"/>
    </location>
</feature>
<dbReference type="Pfam" id="PF09494">
    <property type="entry name" value="Slx4"/>
    <property type="match status" value="1"/>
</dbReference>
<feature type="non-terminal residue" evidence="19">
    <location>
        <position position="1"/>
    </location>
</feature>
<dbReference type="AlphaFoldDB" id="Q4RZU8"/>
<feature type="compositionally biased region" description="Basic residues" evidence="17">
    <location>
        <begin position="290"/>
        <end position="302"/>
    </location>
</feature>
<comment type="subcellular location">
    <subcellularLocation>
        <location evidence="1">Nucleus</location>
    </subcellularLocation>
</comment>
<keyword evidence="6" id="KW-0677">Repeat</keyword>
<sequence length="691" mass="74401">LSSDLGSMVNNPQLSDVQLQVDAGQVFFAHSFMLYARCPLLVEMVHENGFGVQEEGMPAARRILISDVPGQAVLALLQYLYTAHLTIPPSLRPHVLELAERFDLKPLKQLCELPRKEAANEEDEEDKEAADSQKDQAFLDLLRSMLREKKEPELIVVSDSNSPSPNSPLIPENPESFSQISHTEFQNPAQSPLGCSPELSWLVPSTPLRRSHNTSSSSAQTRSSMRRTQLFPGSDARAPLSSSPEPRGKTGARASAEASPGRTLPHSSTPLHSQIPETQGGLGSPPNSCRFHKQRLKSKGARKKPDGFHFSPLSESPSSCPRRGVQVSGERPQQEAAPPGSPRSFVALDEPPMAFNDSWGLDGGGDATAGRFGLRLEDSGGSGAAPGPPQTRGSPPSNRLQAQAEPSKLGSSLLDSNVWVSWEEEEDDFLPPSQKAKPSAGLRTPVASRPKRRRSLVPVTPMPHYSGMDTPELKNKLNGFGVRPLPKRQMILKLKEIHQYTHQLLSSDSEDEGGKPSPVSNGNGRHSCPQPAKVKAPGVPAAASPPKPGREEQIQLLSASQGSDTSIAASEDSERSNPELVLSSDSDSDISASQAASRLQDRLQAVRAFILSDPEVYTQILEYRPLVLSQIQARLKAAGIRLGISKLAEYLDSQCITFTTAKPGQPPARRGRGGRAGRRPVGAGGKKGVTG</sequence>
<evidence type="ECO:0000256" key="16">
    <source>
        <dbReference type="ARBA" id="ARBA00076095"/>
    </source>
</evidence>
<dbReference type="PROSITE" id="PS50097">
    <property type="entry name" value="BTB"/>
    <property type="match status" value="1"/>
</dbReference>
<evidence type="ECO:0000259" key="18">
    <source>
        <dbReference type="PROSITE" id="PS50097"/>
    </source>
</evidence>
<reference evidence="19" key="1">
    <citation type="journal article" date="2004" name="Nature">
        <title>Genome duplication in the teleost fish Tetraodon nigroviridis reveals the early vertebrate proto-karyotype.</title>
        <authorList>
            <person name="Jaillon O."/>
            <person name="Aury J.-M."/>
            <person name="Brunet F."/>
            <person name="Petit J.-L."/>
            <person name="Stange-Thomann N."/>
            <person name="Mauceli E."/>
            <person name="Bouneau L."/>
            <person name="Fischer C."/>
            <person name="Ozouf-Costaz C."/>
            <person name="Bernot A."/>
            <person name="Nicaud S."/>
            <person name="Jaffe D."/>
            <person name="Fisher S."/>
            <person name="Lutfalla G."/>
            <person name="Dossat C."/>
            <person name="Segurens B."/>
            <person name="Dasilva C."/>
            <person name="Salanoubat M."/>
            <person name="Levy M."/>
            <person name="Boudet N."/>
            <person name="Castellano S."/>
            <person name="Anthouard V."/>
            <person name="Jubin C."/>
            <person name="Castelli V."/>
            <person name="Katinka M."/>
            <person name="Vacherie B."/>
            <person name="Biemont C."/>
            <person name="Skalli Z."/>
            <person name="Cattolico L."/>
            <person name="Poulain J."/>
            <person name="De Berardinis V."/>
            <person name="Cruaud C."/>
            <person name="Duprat S."/>
            <person name="Brottier P."/>
            <person name="Coutanceau J.-P."/>
            <person name="Gouzy J."/>
            <person name="Parra G."/>
            <person name="Lardier G."/>
            <person name="Chapple C."/>
            <person name="McKernan K.J."/>
            <person name="McEwan P."/>
            <person name="Bosak S."/>
            <person name="Kellis M."/>
            <person name="Volff J.-N."/>
            <person name="Guigo R."/>
            <person name="Zody M.C."/>
            <person name="Mesirov J."/>
            <person name="Lindblad-Toh K."/>
            <person name="Birren B."/>
            <person name="Nusbaum C."/>
            <person name="Kahn D."/>
            <person name="Robinson-Rechavi M."/>
            <person name="Laudet V."/>
            <person name="Schachter V."/>
            <person name="Quetier F."/>
            <person name="Saurin W."/>
            <person name="Scarpelli C."/>
            <person name="Wincker P."/>
            <person name="Lander E.S."/>
            <person name="Weissenbach J."/>
            <person name="Roest Crollius H."/>
        </authorList>
    </citation>
    <scope>NUCLEOTIDE SEQUENCE [LARGE SCALE GENOMIC DNA]</scope>
</reference>
<dbReference type="InterPro" id="IPR000210">
    <property type="entry name" value="BTB/POZ_dom"/>
</dbReference>
<evidence type="ECO:0000256" key="17">
    <source>
        <dbReference type="SAM" id="MobiDB-lite"/>
    </source>
</evidence>
<gene>
    <name evidence="19" type="ORF">GSTENG00026320001</name>
</gene>
<feature type="compositionally biased region" description="Gly residues" evidence="17">
    <location>
        <begin position="682"/>
        <end position="691"/>
    </location>
</feature>
<reference evidence="19" key="2">
    <citation type="submission" date="2004-02" db="EMBL/GenBank/DDBJ databases">
        <authorList>
            <consortium name="Genoscope"/>
            <consortium name="Whitehead Institute Centre for Genome Research"/>
        </authorList>
    </citation>
    <scope>NUCLEOTIDE SEQUENCE</scope>
</reference>
<dbReference type="PANTHER" id="PTHR21541">
    <property type="entry name" value="BTB POZ DOMAIN CONTAINING 12"/>
    <property type="match status" value="1"/>
</dbReference>
<proteinExistence type="inferred from homology"/>
<dbReference type="Pfam" id="PF00651">
    <property type="entry name" value="BTB"/>
    <property type="match status" value="1"/>
</dbReference>
<comment type="similarity">
    <text evidence="2">Belongs to the SLX4 family.</text>
</comment>
<dbReference type="KEGG" id="tng:GSTEN00026320G001"/>
<dbReference type="GO" id="GO:0000712">
    <property type="term" value="P:resolution of meiotic recombination intermediates"/>
    <property type="evidence" value="ECO:0007669"/>
    <property type="project" value="TreeGrafter"/>
</dbReference>
<dbReference type="GO" id="GO:0008270">
    <property type="term" value="F:zinc ion binding"/>
    <property type="evidence" value="ECO:0007669"/>
    <property type="project" value="UniProtKB-KW"/>
</dbReference>
<dbReference type="GO" id="GO:0006281">
    <property type="term" value="P:DNA repair"/>
    <property type="evidence" value="ECO:0007669"/>
    <property type="project" value="UniProtKB-KW"/>
</dbReference>
<keyword evidence="8" id="KW-0863">Zinc-finger</keyword>
<evidence type="ECO:0000256" key="12">
    <source>
        <dbReference type="ARBA" id="ARBA00023204"/>
    </source>
</evidence>
<evidence type="ECO:0000256" key="15">
    <source>
        <dbReference type="ARBA" id="ARBA00064578"/>
    </source>
</evidence>
<keyword evidence="5" id="KW-0479">Metal-binding</keyword>
<dbReference type="GO" id="GO:0006260">
    <property type="term" value="P:DNA replication"/>
    <property type="evidence" value="ECO:0007669"/>
    <property type="project" value="InterPro"/>
</dbReference>
<organism evidence="19">
    <name type="scientific">Tetraodon nigroviridis</name>
    <name type="common">Spotted green pufferfish</name>
    <name type="synonym">Chelonodon nigroviridis</name>
    <dbReference type="NCBI Taxonomy" id="99883"/>
    <lineage>
        <taxon>Eukaryota</taxon>
        <taxon>Metazoa</taxon>
        <taxon>Chordata</taxon>
        <taxon>Craniata</taxon>
        <taxon>Vertebrata</taxon>
        <taxon>Euteleostomi</taxon>
        <taxon>Actinopterygii</taxon>
        <taxon>Neopterygii</taxon>
        <taxon>Teleostei</taxon>
        <taxon>Neoteleostei</taxon>
        <taxon>Acanthomorphata</taxon>
        <taxon>Eupercaria</taxon>
        <taxon>Tetraodontiformes</taxon>
        <taxon>Tetradontoidea</taxon>
        <taxon>Tetraodontidae</taxon>
        <taxon>Tetraodon</taxon>
    </lineage>
</organism>
<feature type="region of interest" description="Disordered" evidence="17">
    <location>
        <begin position="424"/>
        <end position="475"/>
    </location>
</feature>
<evidence type="ECO:0000256" key="8">
    <source>
        <dbReference type="ARBA" id="ARBA00022771"/>
    </source>
</evidence>
<feature type="domain" description="BTB" evidence="18">
    <location>
        <begin position="15"/>
        <end position="89"/>
    </location>
</feature>
<keyword evidence="11" id="KW-0233">DNA recombination</keyword>
<keyword evidence="4" id="KW-0597">Phosphoprotein</keyword>
<evidence type="ECO:0000256" key="10">
    <source>
        <dbReference type="ARBA" id="ARBA00022843"/>
    </source>
</evidence>
<dbReference type="FunFam" id="3.30.710.10:FF:000116">
    <property type="entry name" value="SLX4 structure-specific endonuclease subunit"/>
    <property type="match status" value="1"/>
</dbReference>
<protein>
    <recommendedName>
        <fullName evidence="14">Structure-specific endonuclease subunit SLX4</fullName>
    </recommendedName>
    <alternativeName>
        <fullName evidence="16">BTB/POZ domain-containing protein 12</fullName>
    </alternativeName>
</protein>
<dbReference type="InterPro" id="IPR018574">
    <property type="entry name" value="Structure-sp_endonuc_su_Slx4"/>
</dbReference>
<dbReference type="GO" id="GO:0032206">
    <property type="term" value="P:positive regulation of telomere maintenance"/>
    <property type="evidence" value="ECO:0007669"/>
    <property type="project" value="UniProtKB-ARBA"/>
</dbReference>
<dbReference type="InterPro" id="IPR011333">
    <property type="entry name" value="SKP1/BTB/POZ_sf"/>
</dbReference>
<evidence type="ECO:0000256" key="14">
    <source>
        <dbReference type="ARBA" id="ARBA00029496"/>
    </source>
</evidence>
<dbReference type="OrthoDB" id="5576441at2759"/>
<feature type="compositionally biased region" description="Polar residues" evidence="17">
    <location>
        <begin position="265"/>
        <end position="277"/>
    </location>
</feature>
<evidence type="ECO:0000256" key="13">
    <source>
        <dbReference type="ARBA" id="ARBA00023242"/>
    </source>
</evidence>
<evidence type="ECO:0000256" key="2">
    <source>
        <dbReference type="ARBA" id="ARBA00006661"/>
    </source>
</evidence>
<dbReference type="GO" id="GO:0090656">
    <property type="term" value="P:t-circle formation"/>
    <property type="evidence" value="ECO:0007669"/>
    <property type="project" value="UniProtKB-ARBA"/>
</dbReference>
<dbReference type="EMBL" id="CAAE01014786">
    <property type="protein sequence ID" value="CAG06084.1"/>
    <property type="molecule type" value="Genomic_DNA"/>
</dbReference>
<dbReference type="GO" id="GO:0033557">
    <property type="term" value="C:Slx1-Slx4 complex"/>
    <property type="evidence" value="ECO:0007669"/>
    <property type="project" value="InterPro"/>
</dbReference>
<evidence type="ECO:0000256" key="7">
    <source>
        <dbReference type="ARBA" id="ARBA00022763"/>
    </source>
</evidence>
<evidence type="ECO:0000256" key="6">
    <source>
        <dbReference type="ARBA" id="ARBA00022737"/>
    </source>
</evidence>
<feature type="compositionally biased region" description="Polar residues" evidence="17">
    <location>
        <begin position="555"/>
        <end position="568"/>
    </location>
</feature>
<keyword evidence="10" id="KW-0832">Ubl conjugation</keyword>
<feature type="compositionally biased region" description="Low complexity" evidence="17">
    <location>
        <begin position="160"/>
        <end position="175"/>
    </location>
</feature>
<feature type="region of interest" description="Disordered" evidence="17">
    <location>
        <begin position="661"/>
        <end position="691"/>
    </location>
</feature>
<keyword evidence="13" id="KW-0539">Nucleus</keyword>
<feature type="compositionally biased region" description="Low complexity" evidence="17">
    <location>
        <begin position="213"/>
        <end position="228"/>
    </location>
</feature>
<name>Q4RZU8_TETNG</name>
<feature type="region of interest" description="Disordered" evidence="17">
    <location>
        <begin position="154"/>
        <end position="175"/>
    </location>
</feature>
<evidence type="ECO:0000256" key="1">
    <source>
        <dbReference type="ARBA" id="ARBA00004123"/>
    </source>
</evidence>
<keyword evidence="9" id="KW-0862">Zinc</keyword>
<dbReference type="SMART" id="SM00225">
    <property type="entry name" value="BTB"/>
    <property type="match status" value="1"/>
</dbReference>
<keyword evidence="3" id="KW-1017">Isopeptide bond</keyword>
<dbReference type="Gene3D" id="3.30.710.10">
    <property type="entry name" value="Potassium Channel Kv1.1, Chain A"/>
    <property type="match status" value="1"/>
</dbReference>
<dbReference type="SUPFAM" id="SSF54695">
    <property type="entry name" value="POZ domain"/>
    <property type="match status" value="1"/>
</dbReference>
<evidence type="ECO:0000256" key="4">
    <source>
        <dbReference type="ARBA" id="ARBA00022553"/>
    </source>
</evidence>
<feature type="compositionally biased region" description="Basic residues" evidence="17">
    <location>
        <begin position="669"/>
        <end position="678"/>
    </location>
</feature>
<feature type="region of interest" description="Disordered" evidence="17">
    <location>
        <begin position="503"/>
        <end position="588"/>
    </location>
</feature>
<evidence type="ECO:0000256" key="5">
    <source>
        <dbReference type="ARBA" id="ARBA00022723"/>
    </source>
</evidence>
<keyword evidence="7" id="KW-0227">DNA damage</keyword>
<feature type="compositionally biased region" description="Polar residues" evidence="17">
    <location>
        <begin position="391"/>
        <end position="401"/>
    </location>
</feature>
<comment type="subunit">
    <text evidence="15">Forms a heterodimer with SLX1A/GIYD1. Interacts with ERCC4/XPF; catalytic subunit of the ERCC4-ERCC1 endonuclease. Interacts with MUS81; catalytic subunit of the MUS81-EME1 endonuclease. Interacts with MSH2; component of the MSH2-MSH3 mismatch repair complex. Interacts with TERF2-TERF2IP. Interacts with PLK1 and SLX4IP.</text>
</comment>
<keyword evidence="12" id="KW-0234">DNA repair</keyword>
<evidence type="ECO:0000313" key="19">
    <source>
        <dbReference type="EMBL" id="CAG06084.1"/>
    </source>
</evidence>
<accession>Q4RZU8</accession>